<dbReference type="Proteomes" id="UP000315540">
    <property type="component" value="Unassembled WGS sequence"/>
</dbReference>
<name>A0A504JND3_9FLAO</name>
<sequence length="64" mass="7280">MDNKDCQVLIKFSDIQEVQAFKNSIMGVLSKVEIDRCDKVLINDLKSVYKLLDQLSTHQTIAVP</sequence>
<evidence type="ECO:0000313" key="2">
    <source>
        <dbReference type="Proteomes" id="UP000315540"/>
    </source>
</evidence>
<dbReference type="AlphaFoldDB" id="A0A504JND3"/>
<evidence type="ECO:0000313" key="1">
    <source>
        <dbReference type="EMBL" id="TPN87930.1"/>
    </source>
</evidence>
<reference evidence="1 2" key="1">
    <citation type="submission" date="2019-06" db="EMBL/GenBank/DDBJ databases">
        <authorList>
            <person name="Meng X."/>
        </authorList>
    </citation>
    <scope>NUCLEOTIDE SEQUENCE [LARGE SCALE GENOMIC DNA]</scope>
    <source>
        <strain evidence="1 2">M625</strain>
    </source>
</reference>
<proteinExistence type="predicted"/>
<dbReference type="RefSeq" id="WP_140592569.1">
    <property type="nucleotide sequence ID" value="NZ_VFWZ01000002.1"/>
</dbReference>
<comment type="caution">
    <text evidence="1">The sequence shown here is derived from an EMBL/GenBank/DDBJ whole genome shotgun (WGS) entry which is preliminary data.</text>
</comment>
<gene>
    <name evidence="1" type="ORF">FHK87_10175</name>
</gene>
<dbReference type="EMBL" id="VFWZ01000002">
    <property type="protein sequence ID" value="TPN87930.1"/>
    <property type="molecule type" value="Genomic_DNA"/>
</dbReference>
<keyword evidence="2" id="KW-1185">Reference proteome</keyword>
<organism evidence="1 2">
    <name type="scientific">Aquimarina algicola</name>
    <dbReference type="NCBI Taxonomy" id="2589995"/>
    <lineage>
        <taxon>Bacteria</taxon>
        <taxon>Pseudomonadati</taxon>
        <taxon>Bacteroidota</taxon>
        <taxon>Flavobacteriia</taxon>
        <taxon>Flavobacteriales</taxon>
        <taxon>Flavobacteriaceae</taxon>
        <taxon>Aquimarina</taxon>
    </lineage>
</organism>
<accession>A0A504JND3</accession>
<protein>
    <submittedName>
        <fullName evidence="1">Uncharacterized protein</fullName>
    </submittedName>
</protein>